<dbReference type="AlphaFoldDB" id="A0A0H3ZU21"/>
<name>A0A0H3ZU21_9VIBR</name>
<evidence type="ECO:0000313" key="1">
    <source>
        <dbReference type="EMBL" id="AKN39878.1"/>
    </source>
</evidence>
<organism evidence="1">
    <name type="scientific">Vibrio tasmaniensis</name>
    <dbReference type="NCBI Taxonomy" id="212663"/>
    <lineage>
        <taxon>Bacteria</taxon>
        <taxon>Pseudomonadati</taxon>
        <taxon>Pseudomonadota</taxon>
        <taxon>Gammaproteobacteria</taxon>
        <taxon>Vibrionales</taxon>
        <taxon>Vibrionaceae</taxon>
        <taxon>Vibrio</taxon>
    </lineage>
</organism>
<reference evidence="1" key="1">
    <citation type="journal article" date="2015" name="MBio">
        <title>Eco-Evolutionary Dynamics of Episomes among Ecologically Cohesive Bacterial Populations.</title>
        <authorList>
            <person name="Xue H."/>
            <person name="Cordero O.X."/>
            <person name="Camas F.M."/>
            <person name="Trimble W."/>
            <person name="Meyer F."/>
            <person name="Guglielmini J."/>
            <person name="Rocha E.P."/>
            <person name="Polz M.F."/>
        </authorList>
    </citation>
    <scope>NUCLEOTIDE SEQUENCE</scope>
    <source>
        <strain evidence="1">FF_59</strain>
    </source>
</reference>
<accession>A0A0H3ZU21</accession>
<dbReference type="EMBL" id="KP795670">
    <property type="protein sequence ID" value="AKN39878.1"/>
    <property type="molecule type" value="Genomic_DNA"/>
</dbReference>
<proteinExistence type="predicted"/>
<protein>
    <submittedName>
        <fullName evidence="1">Uncharacterized protein</fullName>
    </submittedName>
</protein>
<sequence length="40" mass="4780">MCGRSRFYMLDKSLSKRHFLHFKLLFTGAFLNKKTLSKMP</sequence>